<dbReference type="InterPro" id="IPR000182">
    <property type="entry name" value="GNAT_dom"/>
</dbReference>
<evidence type="ECO:0000259" key="4">
    <source>
        <dbReference type="PROSITE" id="PS51186"/>
    </source>
</evidence>
<dbReference type="Pfam" id="PF00583">
    <property type="entry name" value="Acetyltransf_1"/>
    <property type="match status" value="1"/>
</dbReference>
<evidence type="ECO:0000256" key="2">
    <source>
        <dbReference type="ARBA" id="ARBA00022679"/>
    </source>
</evidence>
<organism evidence="5 6">
    <name type="scientific">Rasiella rasia</name>
    <dbReference type="NCBI Taxonomy" id="2744027"/>
    <lineage>
        <taxon>Bacteria</taxon>
        <taxon>Pseudomonadati</taxon>
        <taxon>Bacteroidota</taxon>
        <taxon>Flavobacteriia</taxon>
        <taxon>Flavobacteriales</taxon>
        <taxon>Flavobacteriaceae</taxon>
        <taxon>Rasiella</taxon>
    </lineage>
</organism>
<dbReference type="GO" id="GO:0008080">
    <property type="term" value="F:N-acetyltransferase activity"/>
    <property type="evidence" value="ECO:0007669"/>
    <property type="project" value="UniProtKB-ARBA"/>
</dbReference>
<sequence>MKPLIRFAKKQDMPQVLELIRELAVFENEPDAVEVTVAELEEQGFGTTPLFKCFVAEIDKTIVGMALVYFRFSTWKGKTVHLEDLVVKNAYRGKGIGTLLYNNVLRYANEHGVRRAEWIVLDWNKNAIAMYEKSGAVFQKNWWLVEMSKEHLETFTE</sequence>
<dbReference type="Proteomes" id="UP000505306">
    <property type="component" value="Chromosome"/>
</dbReference>
<dbReference type="CDD" id="cd04301">
    <property type="entry name" value="NAT_SF"/>
    <property type="match status" value="1"/>
</dbReference>
<dbReference type="SUPFAM" id="SSF55729">
    <property type="entry name" value="Acyl-CoA N-acyltransferases (Nat)"/>
    <property type="match status" value="1"/>
</dbReference>
<evidence type="ECO:0000256" key="3">
    <source>
        <dbReference type="ARBA" id="ARBA00023315"/>
    </source>
</evidence>
<proteinExistence type="inferred from homology"/>
<dbReference type="InterPro" id="IPR051016">
    <property type="entry name" value="Diverse_Substrate_AcTransf"/>
</dbReference>
<dbReference type="KEGG" id="mgel:G5B37_09355"/>
<dbReference type="FunFam" id="3.40.630.30:FF:000064">
    <property type="entry name" value="GNAT family acetyltransferase"/>
    <property type="match status" value="1"/>
</dbReference>
<keyword evidence="6" id="KW-1185">Reference proteome</keyword>
<dbReference type="AlphaFoldDB" id="A0A6G6GMP2"/>
<accession>A0A6G6GMP2</accession>
<dbReference type="EMBL" id="CP049057">
    <property type="protein sequence ID" value="QIE59760.1"/>
    <property type="molecule type" value="Genomic_DNA"/>
</dbReference>
<evidence type="ECO:0000313" key="5">
    <source>
        <dbReference type="EMBL" id="QIE59760.1"/>
    </source>
</evidence>
<gene>
    <name evidence="5" type="ORF">G5B37_09355</name>
</gene>
<feature type="domain" description="N-acetyltransferase" evidence="4">
    <location>
        <begin position="3"/>
        <end position="152"/>
    </location>
</feature>
<keyword evidence="3" id="KW-0012">Acyltransferase</keyword>
<name>A0A6G6GMP2_9FLAO</name>
<evidence type="ECO:0000313" key="6">
    <source>
        <dbReference type="Proteomes" id="UP000505306"/>
    </source>
</evidence>
<dbReference type="PANTHER" id="PTHR10545">
    <property type="entry name" value="DIAMINE N-ACETYLTRANSFERASE"/>
    <property type="match status" value="1"/>
</dbReference>
<protein>
    <submittedName>
        <fullName evidence="5">GNAT family N-acetyltransferase</fullName>
    </submittedName>
</protein>
<evidence type="ECO:0000256" key="1">
    <source>
        <dbReference type="ARBA" id="ARBA00008694"/>
    </source>
</evidence>
<dbReference type="InterPro" id="IPR016181">
    <property type="entry name" value="Acyl_CoA_acyltransferase"/>
</dbReference>
<dbReference type="Gene3D" id="3.40.630.30">
    <property type="match status" value="1"/>
</dbReference>
<keyword evidence="2 5" id="KW-0808">Transferase</keyword>
<dbReference type="PANTHER" id="PTHR10545:SF29">
    <property type="entry name" value="GH14572P-RELATED"/>
    <property type="match status" value="1"/>
</dbReference>
<comment type="similarity">
    <text evidence="1">Belongs to the acetyltransferase family.</text>
</comment>
<dbReference type="PROSITE" id="PS51186">
    <property type="entry name" value="GNAT"/>
    <property type="match status" value="1"/>
</dbReference>
<dbReference type="RefSeq" id="WP_164679773.1">
    <property type="nucleotide sequence ID" value="NZ_CP049057.1"/>
</dbReference>
<reference evidence="5 6" key="1">
    <citation type="submission" date="2020-02" db="EMBL/GenBank/DDBJ databases">
        <title>Complete genome sequence of Flavobacteriaceae bacterium.</title>
        <authorList>
            <person name="Kim S.-J."/>
            <person name="Kim Y.-S."/>
            <person name="Kim K.-H."/>
        </authorList>
    </citation>
    <scope>NUCLEOTIDE SEQUENCE [LARGE SCALE GENOMIC DNA]</scope>
    <source>
        <strain evidence="5 6">RR4-40</strain>
    </source>
</reference>